<dbReference type="InterPro" id="IPR011011">
    <property type="entry name" value="Znf_FYVE_PHD"/>
</dbReference>
<accession>A0AAV1LM69</accession>
<keyword evidence="4" id="KW-1185">Reference proteome</keyword>
<evidence type="ECO:0000256" key="2">
    <source>
        <dbReference type="SAM" id="MobiDB-lite"/>
    </source>
</evidence>
<comment type="caution">
    <text evidence="3">The sequence shown here is derived from an EMBL/GenBank/DDBJ whole genome shotgun (WGS) entry which is preliminary data.</text>
</comment>
<gene>
    <name evidence="3" type="ORF">PARMNEM_LOCUS14811</name>
</gene>
<feature type="region of interest" description="Disordered" evidence="2">
    <location>
        <begin position="82"/>
        <end position="107"/>
    </location>
</feature>
<keyword evidence="1" id="KW-0175">Coiled coil</keyword>
<evidence type="ECO:0000256" key="1">
    <source>
        <dbReference type="SAM" id="Coils"/>
    </source>
</evidence>
<dbReference type="SUPFAM" id="SSF57903">
    <property type="entry name" value="FYVE/PHD zinc finger"/>
    <property type="match status" value="1"/>
</dbReference>
<dbReference type="Proteomes" id="UP001314205">
    <property type="component" value="Unassembled WGS sequence"/>
</dbReference>
<dbReference type="EMBL" id="CAVLGL010000092">
    <property type="protein sequence ID" value="CAK1595309.1"/>
    <property type="molecule type" value="Genomic_DNA"/>
</dbReference>
<protein>
    <submittedName>
        <fullName evidence="3">Uncharacterized protein</fullName>
    </submittedName>
</protein>
<feature type="compositionally biased region" description="Polar residues" evidence="2">
    <location>
        <begin position="274"/>
        <end position="284"/>
    </location>
</feature>
<proteinExistence type="predicted"/>
<sequence length="595" mass="67255">MTKPNLKSTSNDRKMALQVICSKCKRKVDSKNTMLCSLCRNNFEFDCVGYSERLYRLKDAAAKKNWKCKDCSQKSKRTSTPYSALSHVTTRKNKTAKKSDESPSTSSALFMPTEIESSGMASASILSQLDESETMQASITQLNASPINQIGDSQALTSSHDSYEPDDSHVLTTSRDLSESAYSFHKPLSKSLDHTITDSMAVQEMKDTISRLQTEYTILQNEFENITLENNDLRQKIIKLTKENKTLTALCQSSHNVSQTIQSAEKGNRRSKPQSEVSSPLTSHYHTGFISPAYRKTAGTNNIPVALQLKIKDLEKQLKYTENQVICLKQYINTLEQKLTSALDNTQTPLQAKSTSLVCADKEDDKNRLYITGTQRCTGLATALIQSRANTPYEKYVITAITKPYAPSADFIVNIRNINVKPKDKVIICIGENDYDINILSSQLRRFLRYFPDNDTIVLNILTNIYLSVTDINKTIKRICNGHQNYHFVECKHRNPFQLCNSINYLIDCIDYENEYLNPKQLKKIIARSKPAPEKALSKVVQYLKGTIPYYFSRARSGANASISGSDANRQTRLTQSTLLHFFPKIDKPFFRASQ</sequence>
<evidence type="ECO:0000313" key="4">
    <source>
        <dbReference type="Proteomes" id="UP001314205"/>
    </source>
</evidence>
<reference evidence="3 4" key="1">
    <citation type="submission" date="2023-11" db="EMBL/GenBank/DDBJ databases">
        <authorList>
            <person name="Hedman E."/>
            <person name="Englund M."/>
            <person name="Stromberg M."/>
            <person name="Nyberg Akerstrom W."/>
            <person name="Nylinder S."/>
            <person name="Jareborg N."/>
            <person name="Kallberg Y."/>
            <person name="Kronander E."/>
        </authorList>
    </citation>
    <scope>NUCLEOTIDE SEQUENCE [LARGE SCALE GENOMIC DNA]</scope>
</reference>
<organism evidence="3 4">
    <name type="scientific">Parnassius mnemosyne</name>
    <name type="common">clouded apollo</name>
    <dbReference type="NCBI Taxonomy" id="213953"/>
    <lineage>
        <taxon>Eukaryota</taxon>
        <taxon>Metazoa</taxon>
        <taxon>Ecdysozoa</taxon>
        <taxon>Arthropoda</taxon>
        <taxon>Hexapoda</taxon>
        <taxon>Insecta</taxon>
        <taxon>Pterygota</taxon>
        <taxon>Neoptera</taxon>
        <taxon>Endopterygota</taxon>
        <taxon>Lepidoptera</taxon>
        <taxon>Glossata</taxon>
        <taxon>Ditrysia</taxon>
        <taxon>Papilionoidea</taxon>
        <taxon>Papilionidae</taxon>
        <taxon>Parnassiinae</taxon>
        <taxon>Parnassini</taxon>
        <taxon>Parnassius</taxon>
        <taxon>Driopa</taxon>
    </lineage>
</organism>
<feature type="region of interest" description="Disordered" evidence="2">
    <location>
        <begin position="258"/>
        <end position="284"/>
    </location>
</feature>
<dbReference type="Gene3D" id="3.30.40.10">
    <property type="entry name" value="Zinc/RING finger domain, C3HC4 (zinc finger)"/>
    <property type="match status" value="1"/>
</dbReference>
<feature type="coiled-coil region" evidence="1">
    <location>
        <begin position="202"/>
        <end position="250"/>
    </location>
</feature>
<dbReference type="AlphaFoldDB" id="A0AAV1LM69"/>
<evidence type="ECO:0000313" key="3">
    <source>
        <dbReference type="EMBL" id="CAK1595309.1"/>
    </source>
</evidence>
<dbReference type="InterPro" id="IPR013083">
    <property type="entry name" value="Znf_RING/FYVE/PHD"/>
</dbReference>
<name>A0AAV1LM69_9NEOP</name>